<dbReference type="Proteomes" id="UP000585474">
    <property type="component" value="Unassembled WGS sequence"/>
</dbReference>
<protein>
    <recommendedName>
        <fullName evidence="4">Epstein-Barr nuclear antigen 2</fullName>
    </recommendedName>
</protein>
<evidence type="ECO:0000313" key="3">
    <source>
        <dbReference type="Proteomes" id="UP000585474"/>
    </source>
</evidence>
<comment type="caution">
    <text evidence="2">The sequence shown here is derived from an EMBL/GenBank/DDBJ whole genome shotgun (WGS) entry which is preliminary data.</text>
</comment>
<keyword evidence="3" id="KW-1185">Reference proteome</keyword>
<feature type="region of interest" description="Disordered" evidence="1">
    <location>
        <begin position="198"/>
        <end position="221"/>
    </location>
</feature>
<dbReference type="AlphaFoldDB" id="A0A7J0G2S1"/>
<sequence>MSMERSFEAWEEVQRHGHDLADRLAQGFTELIQTQITPPSFPWPNTPKPKLFHVEFPTQSFAKRDFGITTDNSGIDGVSAIFYFGNRLGQAGAEFMGLIQSNITPPSFPWPNSQIPKLFDVDFPTQNFTNKDFGLATEKSEIKGVSAIFDIGNRLGKAGEHFGAYLNGMVQQFFRRLPLPSWQDKSVVASLQNELNNQRTDTDITMREDSKSDGSTDEEMSSSNLNMAGLFGRNQGTINVKSTYNSRTGDMEGSLVARGDLWRMEASRGGSTSGNERSPPFLVQLGPLLFIHDSTLLLPVHLSKQHLLWYGYDRKSFVDWQFPNGQFTYVSGEGLSTSAFLPFCGGLLQVQGQYPGEMRFSFACKNKWGTRVTPAVQWPDKSFSLGLAQALDWKSSGLIMRPTTQFCLCPTFGGSNPGLRAELTHSATEKLSLICGCAFSMHHSAFASLSVGRSKYNGNVGTSGIVLRVETPLSNVGRPSFSVQLNSGIQL</sequence>
<organism evidence="2 3">
    <name type="scientific">Actinidia rufa</name>
    <dbReference type="NCBI Taxonomy" id="165716"/>
    <lineage>
        <taxon>Eukaryota</taxon>
        <taxon>Viridiplantae</taxon>
        <taxon>Streptophyta</taxon>
        <taxon>Embryophyta</taxon>
        <taxon>Tracheophyta</taxon>
        <taxon>Spermatophyta</taxon>
        <taxon>Magnoliopsida</taxon>
        <taxon>eudicotyledons</taxon>
        <taxon>Gunneridae</taxon>
        <taxon>Pentapetalae</taxon>
        <taxon>asterids</taxon>
        <taxon>Ericales</taxon>
        <taxon>Actinidiaceae</taxon>
        <taxon>Actinidia</taxon>
    </lineage>
</organism>
<gene>
    <name evidence="2" type="ORF">Acr_17g0006440</name>
</gene>
<name>A0A7J0G2S1_9ERIC</name>
<accession>A0A7J0G2S1</accession>
<feature type="compositionally biased region" description="Basic and acidic residues" evidence="1">
    <location>
        <begin position="200"/>
        <end position="214"/>
    </location>
</feature>
<dbReference type="PANTHER" id="PTHR34541:SF2">
    <property type="entry name" value="OS01G0729900 PROTEIN"/>
    <property type="match status" value="1"/>
</dbReference>
<reference evidence="2 3" key="1">
    <citation type="submission" date="2019-07" db="EMBL/GenBank/DDBJ databases">
        <title>De Novo Assembly of kiwifruit Actinidia rufa.</title>
        <authorList>
            <person name="Sugita-Konishi S."/>
            <person name="Sato K."/>
            <person name="Mori E."/>
            <person name="Abe Y."/>
            <person name="Kisaki G."/>
            <person name="Hamano K."/>
            <person name="Suezawa K."/>
            <person name="Otani M."/>
            <person name="Fukuda T."/>
            <person name="Manabe T."/>
            <person name="Gomi K."/>
            <person name="Tabuchi M."/>
            <person name="Akimitsu K."/>
            <person name="Kataoka I."/>
        </authorList>
    </citation>
    <scope>NUCLEOTIDE SEQUENCE [LARGE SCALE GENOMIC DNA]</scope>
    <source>
        <strain evidence="3">cv. Fuchu</strain>
    </source>
</reference>
<dbReference type="OrthoDB" id="1842620at2759"/>
<dbReference type="PANTHER" id="PTHR34541">
    <property type="entry name" value="OS01G0729900 PROTEIN"/>
    <property type="match status" value="1"/>
</dbReference>
<proteinExistence type="predicted"/>
<evidence type="ECO:0000256" key="1">
    <source>
        <dbReference type="SAM" id="MobiDB-lite"/>
    </source>
</evidence>
<evidence type="ECO:0008006" key="4">
    <source>
        <dbReference type="Google" id="ProtNLM"/>
    </source>
</evidence>
<evidence type="ECO:0000313" key="2">
    <source>
        <dbReference type="EMBL" id="GFZ05072.1"/>
    </source>
</evidence>
<dbReference type="EMBL" id="BJWL01000017">
    <property type="protein sequence ID" value="GFZ05072.1"/>
    <property type="molecule type" value="Genomic_DNA"/>
</dbReference>